<dbReference type="RefSeq" id="XP_008714799.1">
    <property type="nucleotide sequence ID" value="XM_008716577.1"/>
</dbReference>
<dbReference type="InterPro" id="IPR058317">
    <property type="entry name" value="DUF8004"/>
</dbReference>
<feature type="compositionally biased region" description="Low complexity" evidence="1">
    <location>
        <begin position="81"/>
        <end position="97"/>
    </location>
</feature>
<dbReference type="STRING" id="1220924.W2S4U3"/>
<dbReference type="HOGENOM" id="CLU_005053_2_1_1"/>
<feature type="compositionally biased region" description="Basic and acidic residues" evidence="1">
    <location>
        <begin position="12"/>
        <end position="21"/>
    </location>
</feature>
<keyword evidence="4" id="KW-1185">Reference proteome</keyword>
<feature type="compositionally biased region" description="Low complexity" evidence="1">
    <location>
        <begin position="114"/>
        <end position="133"/>
    </location>
</feature>
<feature type="compositionally biased region" description="Basic and acidic residues" evidence="1">
    <location>
        <begin position="846"/>
        <end position="855"/>
    </location>
</feature>
<feature type="compositionally biased region" description="Polar residues" evidence="1">
    <location>
        <begin position="48"/>
        <end position="58"/>
    </location>
</feature>
<feature type="compositionally biased region" description="Polar residues" evidence="1">
    <location>
        <begin position="769"/>
        <end position="787"/>
    </location>
</feature>
<evidence type="ECO:0000313" key="3">
    <source>
        <dbReference type="EMBL" id="ETN43063.1"/>
    </source>
</evidence>
<dbReference type="AlphaFoldDB" id="W2S4U3"/>
<feature type="compositionally biased region" description="Low complexity" evidence="1">
    <location>
        <begin position="800"/>
        <end position="810"/>
    </location>
</feature>
<dbReference type="VEuPathDB" id="FungiDB:HMPREF1541_02221"/>
<organism evidence="3 4">
    <name type="scientific">Cyphellophora europaea (strain CBS 101466)</name>
    <name type="common">Phialophora europaea</name>
    <dbReference type="NCBI Taxonomy" id="1220924"/>
    <lineage>
        <taxon>Eukaryota</taxon>
        <taxon>Fungi</taxon>
        <taxon>Dikarya</taxon>
        <taxon>Ascomycota</taxon>
        <taxon>Pezizomycotina</taxon>
        <taxon>Eurotiomycetes</taxon>
        <taxon>Chaetothyriomycetidae</taxon>
        <taxon>Chaetothyriales</taxon>
        <taxon>Cyphellophoraceae</taxon>
        <taxon>Cyphellophora</taxon>
    </lineage>
</organism>
<dbReference type="EMBL" id="KB822718">
    <property type="protein sequence ID" value="ETN43063.1"/>
    <property type="molecule type" value="Genomic_DNA"/>
</dbReference>
<feature type="compositionally biased region" description="Polar residues" evidence="1">
    <location>
        <begin position="98"/>
        <end position="109"/>
    </location>
</feature>
<feature type="compositionally biased region" description="Pro residues" evidence="1">
    <location>
        <begin position="61"/>
        <end position="73"/>
    </location>
</feature>
<dbReference type="Pfam" id="PF26013">
    <property type="entry name" value="DUF8004"/>
    <property type="match status" value="1"/>
</dbReference>
<feature type="compositionally biased region" description="Polar residues" evidence="1">
    <location>
        <begin position="827"/>
        <end position="839"/>
    </location>
</feature>
<evidence type="ECO:0000313" key="4">
    <source>
        <dbReference type="Proteomes" id="UP000030752"/>
    </source>
</evidence>
<dbReference type="PANTHER" id="PTHR39601:SF2">
    <property type="entry name" value="CHORIOGENIN HMINOR"/>
    <property type="match status" value="1"/>
</dbReference>
<dbReference type="OrthoDB" id="5300331at2759"/>
<feature type="region of interest" description="Disordered" evidence="1">
    <location>
        <begin position="757"/>
        <end position="855"/>
    </location>
</feature>
<dbReference type="InParanoid" id="W2S4U3"/>
<feature type="compositionally biased region" description="Polar residues" evidence="1">
    <location>
        <begin position="1"/>
        <end position="10"/>
    </location>
</feature>
<dbReference type="GeneID" id="19969560"/>
<dbReference type="PANTHER" id="PTHR39601">
    <property type="entry name" value="CHORIOGENIN HMINOR"/>
    <property type="match status" value="1"/>
</dbReference>
<sequence>MSKRLSSIFSMSKDDHGRDPMQHSPLPRNTSSPALVPPPVPGKLHKAATSQTPNQTTFPEPTLPVTPLAPPPLLTGDGMVRPPSAAGSGSRPGSQASVRSRPQTPTFTITPVEGSPIGPTTPTSTSKLSKRSSWLPGGKSPTAKTKGGAKHSQAWIAGLPDHVPYDLTPLVKGERVLDLWNDQADTVLYLFPKSSRRGPSFRIDSALLEDSNALKLLRLESAVSPRLSPHPHPDFASLSLHDNGHGYYRGTQESYAPPSVNNYAQDEAHIHLPLEFDGDLSTPDSIPKGDDLELLVLYRNFFAFLQGGALVATPRQSNLYAVFMGISSILKRFRFSNADGSTWGDVTTHSFARYCQELRLADVRSSREKTVEALVLGEHMRFWALYNEGFVHAAGRLEDIKRIKSPKYAQISPITCNRLERSSLDIEQRLLVIRGKLEDFDFPSMFSGVANSQVATEAKLVRFKAWKLAFADFRKFTLSYYRRKYGAWPPKAKSKKNTFEESGLNRRLLQEVYQDFTDLYDMLADRHNLTTRASDVALLDENSKADDVNETLQHALRRVESEYDRATPPVIPPIPFDVPTIPGFKSSFNRVHALTSKSAGSLKRLKDNEVNEILLGSYNREHISTNVFIQDFFSYERKLNQGKTMDEIVDNRCGQWLFMYAVLQSLPIMVVDARDVQYRDGVEYFLCMAPRGGRPWMKEDTSQSRSWYNVSSGGGVVSLPADLIDHSVEGIYRRSHCWDIATKWAKDLGITPADDTNSILSGLGPPPSMSATHGGPSSMSNQSSPTGSPLLRPSSGTDGGRLSTLSSRSSVNIGLEAVPQPPERQRPTSVFNPNITFDQILSGPPADEKKKKGKK</sequence>
<feature type="domain" description="DUF8004" evidence="2">
    <location>
        <begin position="349"/>
        <end position="442"/>
    </location>
</feature>
<gene>
    <name evidence="3" type="ORF">HMPREF1541_02221</name>
</gene>
<dbReference type="eggNOG" id="ENOG502QUVC">
    <property type="taxonomic scope" value="Eukaryota"/>
</dbReference>
<accession>W2S4U3</accession>
<proteinExistence type="predicted"/>
<protein>
    <recommendedName>
        <fullName evidence="2">DUF8004 domain-containing protein</fullName>
    </recommendedName>
</protein>
<name>W2S4U3_CYPE1</name>
<dbReference type="Proteomes" id="UP000030752">
    <property type="component" value="Unassembled WGS sequence"/>
</dbReference>
<reference evidence="3 4" key="1">
    <citation type="submission" date="2013-03" db="EMBL/GenBank/DDBJ databases">
        <title>The Genome Sequence of Phialophora europaea CBS 101466.</title>
        <authorList>
            <consortium name="The Broad Institute Genomics Platform"/>
            <person name="Cuomo C."/>
            <person name="de Hoog S."/>
            <person name="Gorbushina A."/>
            <person name="Walker B."/>
            <person name="Young S.K."/>
            <person name="Zeng Q."/>
            <person name="Gargeya S."/>
            <person name="Fitzgerald M."/>
            <person name="Haas B."/>
            <person name="Abouelleil A."/>
            <person name="Allen A.W."/>
            <person name="Alvarado L."/>
            <person name="Arachchi H.M."/>
            <person name="Berlin A.M."/>
            <person name="Chapman S.B."/>
            <person name="Gainer-Dewar J."/>
            <person name="Goldberg J."/>
            <person name="Griggs A."/>
            <person name="Gujja S."/>
            <person name="Hansen M."/>
            <person name="Howarth C."/>
            <person name="Imamovic A."/>
            <person name="Ireland A."/>
            <person name="Larimer J."/>
            <person name="McCowan C."/>
            <person name="Murphy C."/>
            <person name="Pearson M."/>
            <person name="Poon T.W."/>
            <person name="Priest M."/>
            <person name="Roberts A."/>
            <person name="Saif S."/>
            <person name="Shea T."/>
            <person name="Sisk P."/>
            <person name="Sykes S."/>
            <person name="Wortman J."/>
            <person name="Nusbaum C."/>
            <person name="Birren B."/>
        </authorList>
    </citation>
    <scope>NUCLEOTIDE SEQUENCE [LARGE SCALE GENOMIC DNA]</scope>
    <source>
        <strain evidence="3 4">CBS 101466</strain>
    </source>
</reference>
<evidence type="ECO:0000259" key="2">
    <source>
        <dbReference type="Pfam" id="PF26013"/>
    </source>
</evidence>
<feature type="region of interest" description="Disordered" evidence="1">
    <location>
        <begin position="1"/>
        <end position="151"/>
    </location>
</feature>
<evidence type="ECO:0000256" key="1">
    <source>
        <dbReference type="SAM" id="MobiDB-lite"/>
    </source>
</evidence>